<gene>
    <name evidence="2" type="ORF">SLS62_007594</name>
</gene>
<dbReference type="PANTHER" id="PTHR42695:SF5">
    <property type="entry name" value="GLUTAMINE AMIDOTRANSFERASE YLR126C-RELATED"/>
    <property type="match status" value="1"/>
</dbReference>
<dbReference type="AlphaFoldDB" id="A0AAN9YQM4"/>
<proteinExistence type="predicted"/>
<sequence>MGSCGTPPPVRLAILETDTPVPSILARYGGYGYVFKHLFNRASITPQLEVTSYDVVSDNASYPDPKDIDAILITGSKASAFEDKVWINRLVQYTKDLLNGDDVKKVIGICFGHQIVGRALDAEVAPNPGGWEVSVVNVELTDKGKEVFGLQTMRIHQMHRDAVLAIPAGVENLAQTSLCSTQAFYKPGRLITVQGHPEFTDDMVSDILKIRRDGDIISQELFASGERRVKDKHDGVEIAKVFMRFLRE</sequence>
<evidence type="ECO:0000313" key="2">
    <source>
        <dbReference type="EMBL" id="KAK7750515.1"/>
    </source>
</evidence>
<evidence type="ECO:0000313" key="3">
    <source>
        <dbReference type="Proteomes" id="UP001320420"/>
    </source>
</evidence>
<dbReference type="SUPFAM" id="SSF52317">
    <property type="entry name" value="Class I glutamine amidotransferase-like"/>
    <property type="match status" value="1"/>
</dbReference>
<dbReference type="InterPro" id="IPR017926">
    <property type="entry name" value="GATASE"/>
</dbReference>
<comment type="caution">
    <text evidence="2">The sequence shown here is derived from an EMBL/GenBank/DDBJ whole genome shotgun (WGS) entry which is preliminary data.</text>
</comment>
<dbReference type="InterPro" id="IPR029062">
    <property type="entry name" value="Class_I_gatase-like"/>
</dbReference>
<dbReference type="CDD" id="cd01741">
    <property type="entry name" value="GATase1_1"/>
    <property type="match status" value="1"/>
</dbReference>
<reference evidence="2 3" key="1">
    <citation type="submission" date="2024-02" db="EMBL/GenBank/DDBJ databases">
        <title>De novo assembly and annotation of 12 fungi associated with fruit tree decline syndrome in Ontario, Canada.</title>
        <authorList>
            <person name="Sulman M."/>
            <person name="Ellouze W."/>
            <person name="Ilyukhin E."/>
        </authorList>
    </citation>
    <scope>NUCLEOTIDE SEQUENCE [LARGE SCALE GENOMIC DNA]</scope>
    <source>
        <strain evidence="2 3">M11/M66-122</strain>
    </source>
</reference>
<dbReference type="PANTHER" id="PTHR42695">
    <property type="entry name" value="GLUTAMINE AMIDOTRANSFERASE YLR126C-RELATED"/>
    <property type="match status" value="1"/>
</dbReference>
<dbReference type="InterPro" id="IPR044992">
    <property type="entry name" value="ChyE-like"/>
</dbReference>
<dbReference type="GO" id="GO:0005829">
    <property type="term" value="C:cytosol"/>
    <property type="evidence" value="ECO:0007669"/>
    <property type="project" value="TreeGrafter"/>
</dbReference>
<dbReference type="Proteomes" id="UP001320420">
    <property type="component" value="Unassembled WGS sequence"/>
</dbReference>
<protein>
    <recommendedName>
        <fullName evidence="1">Glutamine amidotransferase domain-containing protein</fullName>
    </recommendedName>
</protein>
<accession>A0AAN9YQM4</accession>
<organism evidence="2 3">
    <name type="scientific">Diatrype stigma</name>
    <dbReference type="NCBI Taxonomy" id="117547"/>
    <lineage>
        <taxon>Eukaryota</taxon>
        <taxon>Fungi</taxon>
        <taxon>Dikarya</taxon>
        <taxon>Ascomycota</taxon>
        <taxon>Pezizomycotina</taxon>
        <taxon>Sordariomycetes</taxon>
        <taxon>Xylariomycetidae</taxon>
        <taxon>Xylariales</taxon>
        <taxon>Diatrypaceae</taxon>
        <taxon>Diatrype</taxon>
    </lineage>
</organism>
<dbReference type="EMBL" id="JAKJXP020000063">
    <property type="protein sequence ID" value="KAK7750515.1"/>
    <property type="molecule type" value="Genomic_DNA"/>
</dbReference>
<keyword evidence="3" id="KW-1185">Reference proteome</keyword>
<dbReference type="Pfam" id="PF00117">
    <property type="entry name" value="GATase"/>
    <property type="match status" value="1"/>
</dbReference>
<name>A0AAN9YQM4_9PEZI</name>
<dbReference type="GO" id="GO:0005634">
    <property type="term" value="C:nucleus"/>
    <property type="evidence" value="ECO:0007669"/>
    <property type="project" value="TreeGrafter"/>
</dbReference>
<evidence type="ECO:0000259" key="1">
    <source>
        <dbReference type="Pfam" id="PF00117"/>
    </source>
</evidence>
<feature type="domain" description="Glutamine amidotransferase" evidence="1">
    <location>
        <begin position="41"/>
        <end position="200"/>
    </location>
</feature>
<dbReference type="PROSITE" id="PS51273">
    <property type="entry name" value="GATASE_TYPE_1"/>
    <property type="match status" value="1"/>
</dbReference>
<dbReference type="Gene3D" id="3.40.50.880">
    <property type="match status" value="1"/>
</dbReference>